<gene>
    <name evidence="2" type="ORF">Ssi02_08500</name>
</gene>
<protein>
    <submittedName>
        <fullName evidence="2">Uncharacterized protein</fullName>
    </submittedName>
</protein>
<keyword evidence="3" id="KW-1185">Reference proteome</keyword>
<reference evidence="2" key="1">
    <citation type="submission" date="2021-01" db="EMBL/GenBank/DDBJ databases">
        <title>Whole genome shotgun sequence of Sinosporangium siamense NBRC 109515.</title>
        <authorList>
            <person name="Komaki H."/>
            <person name="Tamura T."/>
        </authorList>
    </citation>
    <scope>NUCLEOTIDE SEQUENCE</scope>
    <source>
        <strain evidence="2">NBRC 109515</strain>
    </source>
</reference>
<evidence type="ECO:0000313" key="3">
    <source>
        <dbReference type="Proteomes" id="UP000606172"/>
    </source>
</evidence>
<organism evidence="2 3">
    <name type="scientific">Sinosporangium siamense</name>
    <dbReference type="NCBI Taxonomy" id="1367973"/>
    <lineage>
        <taxon>Bacteria</taxon>
        <taxon>Bacillati</taxon>
        <taxon>Actinomycetota</taxon>
        <taxon>Actinomycetes</taxon>
        <taxon>Streptosporangiales</taxon>
        <taxon>Streptosporangiaceae</taxon>
        <taxon>Sinosporangium</taxon>
    </lineage>
</organism>
<name>A0A919VA03_9ACTN</name>
<dbReference type="EMBL" id="BOOW01000006">
    <property type="protein sequence ID" value="GII90619.1"/>
    <property type="molecule type" value="Genomic_DNA"/>
</dbReference>
<feature type="region of interest" description="Disordered" evidence="1">
    <location>
        <begin position="1"/>
        <end position="34"/>
    </location>
</feature>
<dbReference type="Proteomes" id="UP000606172">
    <property type="component" value="Unassembled WGS sequence"/>
</dbReference>
<comment type="caution">
    <text evidence="2">The sequence shown here is derived from an EMBL/GenBank/DDBJ whole genome shotgun (WGS) entry which is preliminary data.</text>
</comment>
<feature type="compositionally biased region" description="Gly residues" evidence="1">
    <location>
        <begin position="11"/>
        <end position="21"/>
    </location>
</feature>
<sequence>MLIGIAWPDGGVEGEGKGGGSMPEAGAARSRDRFSDGCNEPLGRACPGAMAVKGTYAVQ</sequence>
<dbReference type="AlphaFoldDB" id="A0A919VA03"/>
<evidence type="ECO:0000256" key="1">
    <source>
        <dbReference type="SAM" id="MobiDB-lite"/>
    </source>
</evidence>
<accession>A0A919VA03</accession>
<evidence type="ECO:0000313" key="2">
    <source>
        <dbReference type="EMBL" id="GII90619.1"/>
    </source>
</evidence>
<proteinExistence type="predicted"/>